<sequence>MRALIYSNCSYTTYTTYLQGAQPDWDVRGVFRDTGISWIKDENTAFLDFLNAADLLLGSPNVPELEGRVQKHTECVPMPGVFFGGITRIPFG</sequence>
<organism evidence="1 2">
    <name type="scientific">Pseudooctadecabacter jejudonensis</name>
    <dbReference type="NCBI Taxonomy" id="1391910"/>
    <lineage>
        <taxon>Bacteria</taxon>
        <taxon>Pseudomonadati</taxon>
        <taxon>Pseudomonadota</taxon>
        <taxon>Alphaproteobacteria</taxon>
        <taxon>Rhodobacterales</taxon>
        <taxon>Paracoccaceae</taxon>
        <taxon>Pseudooctadecabacter</taxon>
    </lineage>
</organism>
<name>A0A1Y5RAH1_9RHOB</name>
<evidence type="ECO:0000313" key="1">
    <source>
        <dbReference type="EMBL" id="SLN11743.1"/>
    </source>
</evidence>
<accession>A0A1Y5RAH1</accession>
<dbReference type="RefSeq" id="WP_085862611.1">
    <property type="nucleotide sequence ID" value="NZ_FWFT01000001.1"/>
</dbReference>
<dbReference type="Proteomes" id="UP000193623">
    <property type="component" value="Unassembled WGS sequence"/>
</dbReference>
<dbReference type="AlphaFoldDB" id="A0A1Y5RAH1"/>
<keyword evidence="2" id="KW-1185">Reference proteome</keyword>
<reference evidence="1 2" key="1">
    <citation type="submission" date="2017-03" db="EMBL/GenBank/DDBJ databases">
        <authorList>
            <person name="Afonso C.L."/>
            <person name="Miller P.J."/>
            <person name="Scott M.A."/>
            <person name="Spackman E."/>
            <person name="Goraichik I."/>
            <person name="Dimitrov K.M."/>
            <person name="Suarez D.L."/>
            <person name="Swayne D.E."/>
        </authorList>
    </citation>
    <scope>NUCLEOTIDE SEQUENCE [LARGE SCALE GENOMIC DNA]</scope>
    <source>
        <strain evidence="1 2">CECT 8397</strain>
    </source>
</reference>
<evidence type="ECO:0000313" key="2">
    <source>
        <dbReference type="Proteomes" id="UP000193623"/>
    </source>
</evidence>
<protein>
    <submittedName>
        <fullName evidence="1">Uncharacterized protein</fullName>
    </submittedName>
</protein>
<dbReference type="EMBL" id="FWFT01000001">
    <property type="protein sequence ID" value="SLN11743.1"/>
    <property type="molecule type" value="Genomic_DNA"/>
</dbReference>
<proteinExistence type="predicted"/>
<gene>
    <name evidence="1" type="ORF">PSJ8397_00104</name>
</gene>